<keyword evidence="2" id="KW-1185">Reference proteome</keyword>
<organism evidence="1 2">
    <name type="scientific">Roseospira marina</name>
    <dbReference type="NCBI Taxonomy" id="140057"/>
    <lineage>
        <taxon>Bacteria</taxon>
        <taxon>Pseudomonadati</taxon>
        <taxon>Pseudomonadota</taxon>
        <taxon>Alphaproteobacteria</taxon>
        <taxon>Rhodospirillales</taxon>
        <taxon>Rhodospirillaceae</taxon>
        <taxon>Roseospira</taxon>
    </lineage>
</organism>
<dbReference type="EMBL" id="VWPJ01000018">
    <property type="protein sequence ID" value="KAA5604403.1"/>
    <property type="molecule type" value="Genomic_DNA"/>
</dbReference>
<proteinExistence type="predicted"/>
<evidence type="ECO:0000313" key="1">
    <source>
        <dbReference type="EMBL" id="KAA5604403.1"/>
    </source>
</evidence>
<gene>
    <name evidence="1" type="ORF">F1188_16210</name>
</gene>
<evidence type="ECO:0000313" key="2">
    <source>
        <dbReference type="Proteomes" id="UP000324065"/>
    </source>
</evidence>
<dbReference type="RefSeq" id="WP_150063494.1">
    <property type="nucleotide sequence ID" value="NZ_JACHII010000014.1"/>
</dbReference>
<dbReference type="AlphaFoldDB" id="A0A5M6I894"/>
<dbReference type="Proteomes" id="UP000324065">
    <property type="component" value="Unassembled WGS sequence"/>
</dbReference>
<comment type="caution">
    <text evidence="1">The sequence shown here is derived from an EMBL/GenBank/DDBJ whole genome shotgun (WGS) entry which is preliminary data.</text>
</comment>
<accession>A0A5M6I894</accession>
<name>A0A5M6I894_9PROT</name>
<reference evidence="1 2" key="1">
    <citation type="submission" date="2019-09" db="EMBL/GenBank/DDBJ databases">
        <title>Genome sequence of Roseospira marina, one of the more divergent members of the non-sulfur purple photosynthetic bacterial family, the Rhodospirillaceae.</title>
        <authorList>
            <person name="Meyer T."/>
            <person name="Kyndt J."/>
        </authorList>
    </citation>
    <scope>NUCLEOTIDE SEQUENCE [LARGE SCALE GENOMIC DNA]</scope>
    <source>
        <strain evidence="1 2">DSM 15113</strain>
    </source>
</reference>
<sequence length="160" mass="18273">MGVLRCYYGNIALCRFAQKFNDTFTYEAEHWPVFFQVFQTAAQLFTIVKDEITQSLNFENSFKIETDADSAFSFTGSPWNIQCCDATHFAAALVFFNFETDERAYDTSEMVPECFVHFVAFVTFLRDAHGFTRDDIKSLMSAYDNPLPSAIEALFVVHAA</sequence>
<protein>
    <submittedName>
        <fullName evidence="1">Uncharacterized protein</fullName>
    </submittedName>
</protein>